<comment type="caution">
    <text evidence="1">The sequence shown here is derived from an EMBL/GenBank/DDBJ whole genome shotgun (WGS) entry which is preliminary data.</text>
</comment>
<protein>
    <submittedName>
        <fullName evidence="1">Uncharacterized protein</fullName>
    </submittedName>
</protein>
<proteinExistence type="predicted"/>
<dbReference type="OrthoDB" id="10270826at2759"/>
<name>A0A7C8JZN1_ORBOL</name>
<reference evidence="1 2" key="1">
    <citation type="submission" date="2019-03" db="EMBL/GenBank/DDBJ databases">
        <title>Nematode-trapping fungi genome.</title>
        <authorList>
            <person name="Vidal-Diez De Ulzurrun G."/>
        </authorList>
    </citation>
    <scope>NUCLEOTIDE SEQUENCE [LARGE SCALE GENOMIC DNA]</scope>
    <source>
        <strain evidence="1 2">TWF154</strain>
    </source>
</reference>
<dbReference type="EMBL" id="SOZJ01000006">
    <property type="protein sequence ID" value="TGJ65374.1"/>
    <property type="molecule type" value="Genomic_DNA"/>
</dbReference>
<dbReference type="AlphaFoldDB" id="A0A7C8JZN1"/>
<gene>
    <name evidence="1" type="ORF">EYR41_009349</name>
</gene>
<organism evidence="1 2">
    <name type="scientific">Orbilia oligospora</name>
    <name type="common">Nematode-trapping fungus</name>
    <name type="synonym">Arthrobotrys oligospora</name>
    <dbReference type="NCBI Taxonomy" id="2813651"/>
    <lineage>
        <taxon>Eukaryota</taxon>
        <taxon>Fungi</taxon>
        <taxon>Dikarya</taxon>
        <taxon>Ascomycota</taxon>
        <taxon>Pezizomycotina</taxon>
        <taxon>Orbiliomycetes</taxon>
        <taxon>Orbiliales</taxon>
        <taxon>Orbiliaceae</taxon>
        <taxon>Orbilia</taxon>
    </lineage>
</organism>
<evidence type="ECO:0000313" key="2">
    <source>
        <dbReference type="Proteomes" id="UP000297595"/>
    </source>
</evidence>
<accession>A0A7C8JZN1</accession>
<evidence type="ECO:0000313" key="1">
    <source>
        <dbReference type="EMBL" id="TGJ65374.1"/>
    </source>
</evidence>
<sequence length="107" mass="12513">MHRAYIPSNHIEAEWLKYPAKPRERLGETKKRVGLSHFAIQHLYLRSVGTRESTYRYLASILSEARFTDPIVEKDMQRLIQLIYAIPAIDDMITPWTNSQSTNLQII</sequence>
<dbReference type="Proteomes" id="UP000297595">
    <property type="component" value="Unassembled WGS sequence"/>
</dbReference>